<evidence type="ECO:0000256" key="2">
    <source>
        <dbReference type="SAM" id="Phobius"/>
    </source>
</evidence>
<feature type="transmembrane region" description="Helical" evidence="2">
    <location>
        <begin position="98"/>
        <end position="115"/>
    </location>
</feature>
<comment type="caution">
    <text evidence="4">The sequence shown here is derived from an EMBL/GenBank/DDBJ whole genome shotgun (WGS) entry which is preliminary data.</text>
</comment>
<sequence length="399" mass="43433">MSTSTIVAGVLWLVALWRLPSIRHSHKQRSLALTLVTLAVAMTFEVPQVKEAVDAAVGTDARLSPLLKHMLGVTSAAYLLDFVIAVVRPQGLARRTRLVAASVTLPLMLAFYALANWTPGGPVRLGEGHGALFPVLYMAVFTLYIGIAMVVATWLFLGGVRHSRTLLGKAGLGFLGLGTLLGSLYALQRIVFVTVQLASGTNYPGLENLLSTTLKQATVLSVALGVCLPPLSVAVEYVAAWSTLRRLRPLWAQLTEAAPYVVLATSVRRRRVPFRLERCVIEIEDACLALREYVSVDTHAKARKFVRQKGVDAQHSDAVAEACWLRAAVQSARNGERLRGVEYPSLGVTGRDRVSELSWLRTVADAYLSSPIVSEFVRQEQSTISHGQGDSERISSHDN</sequence>
<dbReference type="Pfam" id="PF20182">
    <property type="entry name" value="DUF6545"/>
    <property type="match status" value="1"/>
</dbReference>
<dbReference type="EMBL" id="LGCN01000074">
    <property type="protein sequence ID" value="KOT42722.1"/>
    <property type="molecule type" value="Genomic_DNA"/>
</dbReference>
<keyword evidence="2" id="KW-0472">Membrane</keyword>
<protein>
    <recommendedName>
        <fullName evidence="3">DUF6545 domain-containing protein</fullName>
    </recommendedName>
</protein>
<feature type="compositionally biased region" description="Basic and acidic residues" evidence="1">
    <location>
        <begin position="389"/>
        <end position="399"/>
    </location>
</feature>
<feature type="transmembrane region" description="Helical" evidence="2">
    <location>
        <begin position="172"/>
        <end position="198"/>
    </location>
</feature>
<dbReference type="PATRIC" id="fig|36816.3.peg.1756"/>
<feature type="domain" description="DUF6545" evidence="3">
    <location>
        <begin position="240"/>
        <end position="368"/>
    </location>
</feature>
<keyword evidence="2" id="KW-1133">Transmembrane helix</keyword>
<dbReference type="InterPro" id="IPR046675">
    <property type="entry name" value="DUF6545"/>
</dbReference>
<feature type="transmembrane region" description="Helical" evidence="2">
    <location>
        <begin position="218"/>
        <end position="239"/>
    </location>
</feature>
<gene>
    <name evidence="4" type="ORF">ADK41_08140</name>
</gene>
<organism evidence="4 5">
    <name type="scientific">Streptomyces caelestis</name>
    <dbReference type="NCBI Taxonomy" id="36816"/>
    <lineage>
        <taxon>Bacteria</taxon>
        <taxon>Bacillati</taxon>
        <taxon>Actinomycetota</taxon>
        <taxon>Actinomycetes</taxon>
        <taxon>Kitasatosporales</taxon>
        <taxon>Streptomycetaceae</taxon>
        <taxon>Streptomyces</taxon>
    </lineage>
</organism>
<dbReference type="NCBIfam" id="NF042915">
    <property type="entry name" value="MAB_1171c_fam"/>
    <property type="match status" value="1"/>
</dbReference>
<dbReference type="RefSeq" id="WP_030827477.1">
    <property type="nucleotide sequence ID" value="NZ_JBFBKA010000096.1"/>
</dbReference>
<reference evidence="4 5" key="1">
    <citation type="submission" date="2015-07" db="EMBL/GenBank/DDBJ databases">
        <authorList>
            <person name="Noorani M."/>
        </authorList>
    </citation>
    <scope>NUCLEOTIDE SEQUENCE [LARGE SCALE GENOMIC DNA]</scope>
    <source>
        <strain evidence="4 5">NRRL B-24567</strain>
    </source>
</reference>
<accession>A0A0M9XAD9</accession>
<dbReference type="AlphaFoldDB" id="A0A0M9XAD9"/>
<keyword evidence="2" id="KW-0812">Transmembrane</keyword>
<feature type="region of interest" description="Disordered" evidence="1">
    <location>
        <begin position="380"/>
        <end position="399"/>
    </location>
</feature>
<evidence type="ECO:0000313" key="4">
    <source>
        <dbReference type="EMBL" id="KOT42722.1"/>
    </source>
</evidence>
<evidence type="ECO:0000256" key="1">
    <source>
        <dbReference type="SAM" id="MobiDB-lite"/>
    </source>
</evidence>
<dbReference type="Proteomes" id="UP000037773">
    <property type="component" value="Unassembled WGS sequence"/>
</dbReference>
<evidence type="ECO:0000313" key="5">
    <source>
        <dbReference type="Proteomes" id="UP000037773"/>
    </source>
</evidence>
<dbReference type="InterPro" id="IPR050039">
    <property type="entry name" value="MAB_1171c-like"/>
</dbReference>
<proteinExistence type="predicted"/>
<evidence type="ECO:0000259" key="3">
    <source>
        <dbReference type="Pfam" id="PF20182"/>
    </source>
</evidence>
<dbReference type="OrthoDB" id="3685619at2"/>
<name>A0A0M9XAD9_9ACTN</name>
<feature type="transmembrane region" description="Helical" evidence="2">
    <location>
        <begin position="135"/>
        <end position="160"/>
    </location>
</feature>
<keyword evidence="5" id="KW-1185">Reference proteome</keyword>